<dbReference type="EMBL" id="SDMP01000015">
    <property type="protein sequence ID" value="RYR10343.1"/>
    <property type="molecule type" value="Genomic_DNA"/>
</dbReference>
<dbReference type="OrthoDB" id="1902587at2759"/>
<feature type="compositionally biased region" description="Acidic residues" evidence="6">
    <location>
        <begin position="205"/>
        <end position="218"/>
    </location>
</feature>
<dbReference type="PANTHER" id="PTHR43811:SF19">
    <property type="entry name" value="39 KDA FK506-BINDING NUCLEAR PROTEIN"/>
    <property type="match status" value="1"/>
</dbReference>
<feature type="compositionally biased region" description="Basic and acidic residues" evidence="6">
    <location>
        <begin position="304"/>
        <end position="330"/>
    </location>
</feature>
<dbReference type="STRING" id="3818.A0A444Z830"/>
<accession>A0A444Z830</accession>
<dbReference type="Gene3D" id="2.60.120.340">
    <property type="entry name" value="Nucleoplasmin core domain"/>
    <property type="match status" value="1"/>
</dbReference>
<dbReference type="Gramene" id="arahy.Tifrunner.gnm2.ann2.Ah15g141800.1">
    <property type="protein sequence ID" value="arahy.Tifrunner.gnm2.ann2.Ah15g141800.1-CDS"/>
    <property type="gene ID" value="arahy.Tifrunner.gnm2.ann2.Ah15g141800"/>
</dbReference>
<evidence type="ECO:0000256" key="6">
    <source>
        <dbReference type="SAM" id="MobiDB-lite"/>
    </source>
</evidence>
<gene>
    <name evidence="8" type="ORF">Ahy_B05g078813</name>
</gene>
<evidence type="ECO:0000313" key="8">
    <source>
        <dbReference type="EMBL" id="RYR10343.1"/>
    </source>
</evidence>
<dbReference type="InterPro" id="IPR023566">
    <property type="entry name" value="PPIase_Fpr3/Fpr4-like"/>
</dbReference>
<comment type="caution">
    <text evidence="8">The sequence shown here is derived from an EMBL/GenBank/DDBJ whole genome shotgun (WGS) entry which is preliminary data.</text>
</comment>
<dbReference type="PANTHER" id="PTHR43811">
    <property type="entry name" value="FKBP-TYPE PEPTIDYL-PROLYL CIS-TRANS ISOMERASE FKPA"/>
    <property type="match status" value="1"/>
</dbReference>
<feature type="compositionally biased region" description="Basic and acidic residues" evidence="6">
    <location>
        <begin position="238"/>
        <end position="248"/>
    </location>
</feature>
<dbReference type="GO" id="GO:0003755">
    <property type="term" value="F:peptidyl-prolyl cis-trans isomerase activity"/>
    <property type="evidence" value="ECO:0007669"/>
    <property type="project" value="UniProtKB-KW"/>
</dbReference>
<dbReference type="Pfam" id="PF17800">
    <property type="entry name" value="NPL"/>
    <property type="match status" value="1"/>
</dbReference>
<feature type="compositionally biased region" description="Acidic residues" evidence="6">
    <location>
        <begin position="160"/>
        <end position="172"/>
    </location>
</feature>
<evidence type="ECO:0000256" key="3">
    <source>
        <dbReference type="ARBA" id="ARBA00023110"/>
    </source>
</evidence>
<reference evidence="8 9" key="1">
    <citation type="submission" date="2019-01" db="EMBL/GenBank/DDBJ databases">
        <title>Sequencing of cultivated peanut Arachis hypogaea provides insights into genome evolution and oil improvement.</title>
        <authorList>
            <person name="Chen X."/>
        </authorList>
    </citation>
    <scope>NUCLEOTIDE SEQUENCE [LARGE SCALE GENOMIC DNA]</scope>
    <source>
        <strain evidence="9">cv. Fuhuasheng</strain>
        <tissue evidence="8">Leaves</tissue>
    </source>
</reference>
<dbReference type="InterPro" id="IPR046357">
    <property type="entry name" value="PPIase_dom_sf"/>
</dbReference>
<dbReference type="Gene3D" id="3.10.50.40">
    <property type="match status" value="1"/>
</dbReference>
<dbReference type="Pfam" id="PF00254">
    <property type="entry name" value="FKBP_C"/>
    <property type="match status" value="1"/>
</dbReference>
<dbReference type="InterPro" id="IPR041232">
    <property type="entry name" value="NPL"/>
</dbReference>
<organism evidence="8 9">
    <name type="scientific">Arachis hypogaea</name>
    <name type="common">Peanut</name>
    <dbReference type="NCBI Taxonomy" id="3818"/>
    <lineage>
        <taxon>Eukaryota</taxon>
        <taxon>Viridiplantae</taxon>
        <taxon>Streptophyta</taxon>
        <taxon>Embryophyta</taxon>
        <taxon>Tracheophyta</taxon>
        <taxon>Spermatophyta</taxon>
        <taxon>Magnoliopsida</taxon>
        <taxon>eudicotyledons</taxon>
        <taxon>Gunneridae</taxon>
        <taxon>Pentapetalae</taxon>
        <taxon>rosids</taxon>
        <taxon>fabids</taxon>
        <taxon>Fabales</taxon>
        <taxon>Fabaceae</taxon>
        <taxon>Papilionoideae</taxon>
        <taxon>50 kb inversion clade</taxon>
        <taxon>dalbergioids sensu lato</taxon>
        <taxon>Dalbergieae</taxon>
        <taxon>Pterocarpus clade</taxon>
        <taxon>Arachis</taxon>
    </lineage>
</organism>
<name>A0A444Z830_ARAHY</name>
<dbReference type="AlphaFoldDB" id="A0A444Z830"/>
<feature type="domain" description="PPIase FKBP-type" evidence="7">
    <location>
        <begin position="406"/>
        <end position="493"/>
    </location>
</feature>
<proteinExistence type="predicted"/>
<dbReference type="EC" id="5.2.1.8" evidence="2 5"/>
<dbReference type="PROSITE" id="PS50059">
    <property type="entry name" value="FKBP_PPIASE"/>
    <property type="match status" value="1"/>
</dbReference>
<keyword evidence="3 5" id="KW-0697">Rotamase</keyword>
<dbReference type="Proteomes" id="UP000289738">
    <property type="component" value="Chromosome B05"/>
</dbReference>
<feature type="compositionally biased region" description="Basic residues" evidence="6">
    <location>
        <begin position="331"/>
        <end position="340"/>
    </location>
</feature>
<keyword evidence="9" id="KW-1185">Reference proteome</keyword>
<evidence type="ECO:0000256" key="4">
    <source>
        <dbReference type="ARBA" id="ARBA00023235"/>
    </source>
</evidence>
<evidence type="ECO:0000256" key="5">
    <source>
        <dbReference type="PROSITE-ProRule" id="PRU00277"/>
    </source>
</evidence>
<dbReference type="SUPFAM" id="SSF54534">
    <property type="entry name" value="FKBP-like"/>
    <property type="match status" value="1"/>
</dbReference>
<feature type="compositionally biased region" description="Acidic residues" evidence="6">
    <location>
        <begin position="104"/>
        <end position="142"/>
    </location>
</feature>
<evidence type="ECO:0000259" key="7">
    <source>
        <dbReference type="PROSITE" id="PS50059"/>
    </source>
</evidence>
<dbReference type="SMR" id="A0A444Z830"/>
<comment type="catalytic activity">
    <reaction evidence="1 5">
        <text>[protein]-peptidylproline (omega=180) = [protein]-peptidylproline (omega=0)</text>
        <dbReference type="Rhea" id="RHEA:16237"/>
        <dbReference type="Rhea" id="RHEA-COMP:10747"/>
        <dbReference type="Rhea" id="RHEA-COMP:10748"/>
        <dbReference type="ChEBI" id="CHEBI:83833"/>
        <dbReference type="ChEBI" id="CHEBI:83834"/>
        <dbReference type="EC" id="5.2.1.8"/>
    </reaction>
</comment>
<evidence type="ECO:0000256" key="1">
    <source>
        <dbReference type="ARBA" id="ARBA00000971"/>
    </source>
</evidence>
<evidence type="ECO:0000313" key="9">
    <source>
        <dbReference type="Proteomes" id="UP000289738"/>
    </source>
</evidence>
<dbReference type="FunFam" id="3.10.50.40:FF:000006">
    <property type="entry name" value="Peptidyl-prolyl cis-trans isomerase"/>
    <property type="match status" value="1"/>
</dbReference>
<dbReference type="GO" id="GO:0005634">
    <property type="term" value="C:nucleus"/>
    <property type="evidence" value="ECO:0007669"/>
    <property type="project" value="UniProtKB-ARBA"/>
</dbReference>
<feature type="compositionally biased region" description="Basic and acidic residues" evidence="6">
    <location>
        <begin position="181"/>
        <end position="190"/>
    </location>
</feature>
<feature type="region of interest" description="Disordered" evidence="6">
    <location>
        <begin position="104"/>
        <end position="383"/>
    </location>
</feature>
<keyword evidence="4 5" id="KW-0413">Isomerase</keyword>
<protein>
    <recommendedName>
        <fullName evidence="2 5">peptidylprolyl isomerase</fullName>
        <ecNumber evidence="2 5">5.2.1.8</ecNumber>
    </recommendedName>
</protein>
<feature type="compositionally biased region" description="Basic and acidic residues" evidence="6">
    <location>
        <begin position="356"/>
        <end position="376"/>
    </location>
</feature>
<dbReference type="InterPro" id="IPR001179">
    <property type="entry name" value="PPIase_FKBP_dom"/>
</dbReference>
<dbReference type="PIRSF" id="PIRSF001473">
    <property type="entry name" value="FK506-bp_FPR3"/>
    <property type="match status" value="1"/>
</dbReference>
<evidence type="ECO:0000256" key="2">
    <source>
        <dbReference type="ARBA" id="ARBA00013194"/>
    </source>
</evidence>
<sequence length="494" mass="54818">MGFWGIEVKPGKPYPYHADNIQGKLHVTHATLGIGSSNEKTILQCSSGHKSPIFLCSLLPNKIESCPLNLEFGDDDLVAFSVIGPQSIHLSGYFVADDGDDLRDDYEYDSFPEDVEGTDTEDSSDYDTEGEYDDDYTDDSDMEMYRSSHVPNSGVRIEEIVDDEMPENEEDPDQKLKKKKQEAQMKEKVNKMSPIRGETGHPVSESEEDDMESEDEDGFPISAAEKVKFEVKGNNAHKTAEEAGKNAEDVNNSPSLKRKVESADGDEPQQQDRKKKKKKNKLKEPGKGESAQAPGKSMMTATPDGKHPEEKEVKTTEVHDEKPSNEELVEKKKKNKKKNKAKEPLGGEATPNQIDKPVENKLSASEKKGKKQETEAKPSQVRTFPNGLVIEEISMGKPDGKRAAPGKKVSVKYIGKLQKNGKIFDSNVGRAPFKFHLGVGQVIKGWDIGVNGMRVGDKRRITVPPSMGYGDRRVGSIPPNSWLVFDVELINVDR</sequence>